<evidence type="ECO:0000313" key="9">
    <source>
        <dbReference type="Proteomes" id="UP000076420"/>
    </source>
</evidence>
<accession>A0A2C9KHV4</accession>
<dbReference type="GO" id="GO:0032543">
    <property type="term" value="P:mitochondrial translation"/>
    <property type="evidence" value="ECO:0007669"/>
    <property type="project" value="TreeGrafter"/>
</dbReference>
<reference evidence="11" key="2">
    <citation type="submission" date="2025-04" db="UniProtKB">
        <authorList>
            <consortium name="RefSeq"/>
        </authorList>
    </citation>
    <scope>IDENTIFICATION</scope>
</reference>
<dbReference type="GO" id="GO:0005763">
    <property type="term" value="C:mitochondrial small ribosomal subunit"/>
    <property type="evidence" value="ECO:0007669"/>
    <property type="project" value="TreeGrafter"/>
</dbReference>
<dbReference type="KEGG" id="bgt:106061170"/>
<dbReference type="Proteomes" id="UP000076420">
    <property type="component" value="Unassembled WGS sequence"/>
</dbReference>
<dbReference type="VEuPathDB" id="VectorBase:BGLB019870"/>
<dbReference type="AlphaFoldDB" id="A0A2C9KHV4"/>
<keyword evidence="5" id="KW-0687">Ribonucleoprotein</keyword>
<dbReference type="Proteomes" id="UP001165740">
    <property type="component" value="Chromosome 1"/>
</dbReference>
<evidence type="ECO:0000313" key="11">
    <source>
        <dbReference type="RefSeq" id="XP_013074696.1"/>
    </source>
</evidence>
<evidence type="ECO:0000256" key="2">
    <source>
        <dbReference type="ARBA" id="ARBA00006668"/>
    </source>
</evidence>
<proteinExistence type="inferred from homology"/>
<keyword evidence="4" id="KW-0496">Mitochondrion</keyword>
<dbReference type="EnsemblMetazoa" id="BGLB019870-RB">
    <property type="protein sequence ID" value="BGLB019870-PB"/>
    <property type="gene ID" value="BGLB019870"/>
</dbReference>
<dbReference type="VEuPathDB" id="VectorBase:BGLAX_027678"/>
<dbReference type="RefSeq" id="XP_013074696.1">
    <property type="nucleotide sequence ID" value="XM_013219242.2"/>
</dbReference>
<keyword evidence="3" id="KW-0689">Ribosomal protein</keyword>
<dbReference type="SUPFAM" id="SSF54565">
    <property type="entry name" value="Ribosomal protein S16"/>
    <property type="match status" value="1"/>
</dbReference>
<protein>
    <recommendedName>
        <fullName evidence="6">Small ribosomal subunit protein bS16m</fullName>
    </recommendedName>
    <alternativeName>
        <fullName evidence="7">28S ribosomal protein S16, mitochondrial</fullName>
    </alternativeName>
</protein>
<dbReference type="Gene3D" id="3.30.1320.10">
    <property type="match status" value="1"/>
</dbReference>
<evidence type="ECO:0000256" key="4">
    <source>
        <dbReference type="ARBA" id="ARBA00023128"/>
    </source>
</evidence>
<dbReference type="PANTHER" id="PTHR12919:SF20">
    <property type="entry name" value="SMALL RIBOSOMAL SUBUNIT PROTEIN BS16M"/>
    <property type="match status" value="1"/>
</dbReference>
<name>A0A2C9KHV4_BIOGL</name>
<evidence type="ECO:0000313" key="8">
    <source>
        <dbReference type="EnsemblMetazoa" id="BGLB019870-PB"/>
    </source>
</evidence>
<evidence type="ECO:0000256" key="5">
    <source>
        <dbReference type="ARBA" id="ARBA00023274"/>
    </source>
</evidence>
<dbReference type="PANTHER" id="PTHR12919">
    <property type="entry name" value="30S RIBOSOMAL PROTEIN S16"/>
    <property type="match status" value="1"/>
</dbReference>
<dbReference type="OrthoDB" id="407221at2759"/>
<dbReference type="STRING" id="6526.A0A2C9KHV4"/>
<dbReference type="GO" id="GO:0003735">
    <property type="term" value="F:structural constituent of ribosome"/>
    <property type="evidence" value="ECO:0007669"/>
    <property type="project" value="InterPro"/>
</dbReference>
<reference evidence="8" key="1">
    <citation type="submission" date="2020-05" db="UniProtKB">
        <authorList>
            <consortium name="EnsemblMetazoa"/>
        </authorList>
    </citation>
    <scope>IDENTIFICATION</scope>
    <source>
        <strain evidence="8">BB02</strain>
    </source>
</reference>
<dbReference type="InterPro" id="IPR023803">
    <property type="entry name" value="Ribosomal_bS16_dom_sf"/>
</dbReference>
<dbReference type="FunFam" id="3.30.1320.10:FF:000004">
    <property type="entry name" value="28S ribosomal protein S16, mitochondrial"/>
    <property type="match status" value="1"/>
</dbReference>
<evidence type="ECO:0000313" key="10">
    <source>
        <dbReference type="Proteomes" id="UP001165740"/>
    </source>
</evidence>
<evidence type="ECO:0000256" key="7">
    <source>
        <dbReference type="ARBA" id="ARBA00035438"/>
    </source>
</evidence>
<dbReference type="NCBIfam" id="TIGR00002">
    <property type="entry name" value="S16"/>
    <property type="match status" value="1"/>
</dbReference>
<comment type="subcellular location">
    <subcellularLocation>
        <location evidence="1">Mitochondrion</location>
    </subcellularLocation>
</comment>
<evidence type="ECO:0000256" key="3">
    <source>
        <dbReference type="ARBA" id="ARBA00022980"/>
    </source>
</evidence>
<evidence type="ECO:0000256" key="1">
    <source>
        <dbReference type="ARBA" id="ARBA00004173"/>
    </source>
</evidence>
<comment type="similarity">
    <text evidence="2">Belongs to the bacterial ribosomal protein bS16 family.</text>
</comment>
<dbReference type="InterPro" id="IPR000307">
    <property type="entry name" value="Ribosomal_bS16"/>
</dbReference>
<dbReference type="GeneID" id="106061170"/>
<gene>
    <name evidence="8" type="primary">106061170</name>
    <name evidence="11" type="synonym">LOC106061170</name>
</gene>
<organism evidence="8 9">
    <name type="scientific">Biomphalaria glabrata</name>
    <name type="common">Bloodfluke planorb</name>
    <name type="synonym">Freshwater snail</name>
    <dbReference type="NCBI Taxonomy" id="6526"/>
    <lineage>
        <taxon>Eukaryota</taxon>
        <taxon>Metazoa</taxon>
        <taxon>Spiralia</taxon>
        <taxon>Lophotrochozoa</taxon>
        <taxon>Mollusca</taxon>
        <taxon>Gastropoda</taxon>
        <taxon>Heterobranchia</taxon>
        <taxon>Euthyneura</taxon>
        <taxon>Panpulmonata</taxon>
        <taxon>Hygrophila</taxon>
        <taxon>Lymnaeoidea</taxon>
        <taxon>Planorbidae</taxon>
        <taxon>Biomphalaria</taxon>
    </lineage>
</organism>
<keyword evidence="10" id="KW-1185">Reference proteome</keyword>
<dbReference type="Pfam" id="PF00886">
    <property type="entry name" value="Ribosomal_S16"/>
    <property type="match status" value="1"/>
</dbReference>
<dbReference type="GO" id="GO:0005743">
    <property type="term" value="C:mitochondrial inner membrane"/>
    <property type="evidence" value="ECO:0007669"/>
    <property type="project" value="UniProtKB-ARBA"/>
</dbReference>
<sequence>MSYMKFTIMPRKTFDIIKLALHGCTNRPFYHIVLLKNISPRDAPPVEQLGTYDPMPNIFNEKIVSLDVDRIKFHLANGVALSRPVEKLLGLSGMLPVHPVSYLTAMRNKRKLVSETTKQEKESTDVK</sequence>
<evidence type="ECO:0000256" key="6">
    <source>
        <dbReference type="ARBA" id="ARBA00035263"/>
    </source>
</evidence>
<dbReference type="OMA" id="PNDYNER"/>